<dbReference type="Proteomes" id="UP000176501">
    <property type="component" value="Unassembled WGS sequence"/>
</dbReference>
<dbReference type="AlphaFoldDB" id="A0A1F7W9V7"/>
<comment type="caution">
    <text evidence="1">The sequence shown here is derived from an EMBL/GenBank/DDBJ whole genome shotgun (WGS) entry which is preliminary data.</text>
</comment>
<dbReference type="EMBL" id="MGFE01000009">
    <property type="protein sequence ID" value="OGL99158.1"/>
    <property type="molecule type" value="Genomic_DNA"/>
</dbReference>
<gene>
    <name evidence="1" type="ORF">A2304_03335</name>
</gene>
<proteinExistence type="predicted"/>
<organism evidence="1 2">
    <name type="scientific">Candidatus Uhrbacteria bacterium RIFOXYB2_FULL_57_15</name>
    <dbReference type="NCBI Taxonomy" id="1802422"/>
    <lineage>
        <taxon>Bacteria</taxon>
        <taxon>Candidatus Uhriibacteriota</taxon>
    </lineage>
</organism>
<evidence type="ECO:0000313" key="2">
    <source>
        <dbReference type="Proteomes" id="UP000176501"/>
    </source>
</evidence>
<accession>A0A1F7W9V7</accession>
<sequence>MFLFTLIACSTLDPLNKSPFDTAVEDAETDICSNLGLGVPEDSDWDDGESTIDVDWMTEARSFLRVTAECMVIPPFHIYTTQEEESPITFLTFTLASYDNGEWVEKFGDELTVESTLGELGSFESVGTACDPFCGSHWEMDLTEEGFAVSPEQDFYVQFGLPGFDDPSEVDEVWDEEYDQLAIMVYAGHSWEEETSPGHYEFGMYEAGSLLTIGVEIVDE</sequence>
<protein>
    <submittedName>
        <fullName evidence="1">Uncharacterized protein</fullName>
    </submittedName>
</protein>
<reference evidence="1 2" key="1">
    <citation type="journal article" date="2016" name="Nat. Commun.">
        <title>Thousands of microbial genomes shed light on interconnected biogeochemical processes in an aquifer system.</title>
        <authorList>
            <person name="Anantharaman K."/>
            <person name="Brown C.T."/>
            <person name="Hug L.A."/>
            <person name="Sharon I."/>
            <person name="Castelle C.J."/>
            <person name="Probst A.J."/>
            <person name="Thomas B.C."/>
            <person name="Singh A."/>
            <person name="Wilkins M.J."/>
            <person name="Karaoz U."/>
            <person name="Brodie E.L."/>
            <person name="Williams K.H."/>
            <person name="Hubbard S.S."/>
            <person name="Banfield J.F."/>
        </authorList>
    </citation>
    <scope>NUCLEOTIDE SEQUENCE [LARGE SCALE GENOMIC DNA]</scope>
</reference>
<evidence type="ECO:0000313" key="1">
    <source>
        <dbReference type="EMBL" id="OGL99158.1"/>
    </source>
</evidence>
<name>A0A1F7W9V7_9BACT</name>